<gene>
    <name evidence="2" type="ORF">ACFP1B_07965</name>
</gene>
<dbReference type="RefSeq" id="WP_344512933.1">
    <property type="nucleotide sequence ID" value="NZ_BAAATU010000024.1"/>
</dbReference>
<evidence type="ECO:0000256" key="1">
    <source>
        <dbReference type="SAM" id="MobiDB-lite"/>
    </source>
</evidence>
<keyword evidence="3" id="KW-1185">Reference proteome</keyword>
<dbReference type="Proteomes" id="UP001596200">
    <property type="component" value="Unassembled WGS sequence"/>
</dbReference>
<protein>
    <submittedName>
        <fullName evidence="2">Uncharacterized protein</fullName>
    </submittedName>
</protein>
<sequence>MLVVLMAVGASVRAPVKDWWLAREACGGELPGDDLKTVRTDVRLGSEKESFDEELGAYHCLLTSDLGRVVVAVDTYPAGSERDEELAFAARSYAPHAVLPGGLPGFEDEHSRVLLMPECPRGGKGPSGKPRRLLVGTWTYFAESREEKAAMLRLAVRMTNVVTGKLGCGGELLPAPEDGAVPDTGAYVPRAEAKGTACGALATTRVPAEGRDGEVRIAVADGGIVGRCTLHAPGEGSDGEGGGGAKPGRPLVELTSWRGDWGTASRETGSGTDPLSGTGSARKPVLTDSLAWAAATCGGEDVGFAAHWGEGYSYRKAGKPSAPPTDTPTDTPTDRPSGPPTAAERDERRALLGEYVTAFAKDQVRRGACTGLRLPAHP</sequence>
<dbReference type="EMBL" id="JBHSPU010000009">
    <property type="protein sequence ID" value="MFC5913363.1"/>
    <property type="molecule type" value="Genomic_DNA"/>
</dbReference>
<reference evidence="3" key="1">
    <citation type="journal article" date="2019" name="Int. J. Syst. Evol. Microbiol.">
        <title>The Global Catalogue of Microorganisms (GCM) 10K type strain sequencing project: providing services to taxonomists for standard genome sequencing and annotation.</title>
        <authorList>
            <consortium name="The Broad Institute Genomics Platform"/>
            <consortium name="The Broad Institute Genome Sequencing Center for Infectious Disease"/>
            <person name="Wu L."/>
            <person name="Ma J."/>
        </authorList>
    </citation>
    <scope>NUCLEOTIDE SEQUENCE [LARGE SCALE GENOMIC DNA]</scope>
    <source>
        <strain evidence="3">JCM 4147</strain>
    </source>
</reference>
<feature type="compositionally biased region" description="Polar residues" evidence="1">
    <location>
        <begin position="265"/>
        <end position="279"/>
    </location>
</feature>
<feature type="compositionally biased region" description="Low complexity" evidence="1">
    <location>
        <begin position="327"/>
        <end position="336"/>
    </location>
</feature>
<evidence type="ECO:0000313" key="3">
    <source>
        <dbReference type="Proteomes" id="UP001596200"/>
    </source>
</evidence>
<feature type="region of interest" description="Disordered" evidence="1">
    <location>
        <begin position="231"/>
        <end position="282"/>
    </location>
</feature>
<proteinExistence type="predicted"/>
<evidence type="ECO:0000313" key="2">
    <source>
        <dbReference type="EMBL" id="MFC5913363.1"/>
    </source>
</evidence>
<feature type="region of interest" description="Disordered" evidence="1">
    <location>
        <begin position="315"/>
        <end position="349"/>
    </location>
</feature>
<comment type="caution">
    <text evidence="2">The sequence shown here is derived from an EMBL/GenBank/DDBJ whole genome shotgun (WGS) entry which is preliminary data.</text>
</comment>
<name>A0ABW1GGS3_9ACTN</name>
<organism evidence="2 3">
    <name type="scientific">Streptomyces pulveraceus</name>
    <dbReference type="NCBI Taxonomy" id="68258"/>
    <lineage>
        <taxon>Bacteria</taxon>
        <taxon>Bacillati</taxon>
        <taxon>Actinomycetota</taxon>
        <taxon>Actinomycetes</taxon>
        <taxon>Kitasatosporales</taxon>
        <taxon>Streptomycetaceae</taxon>
        <taxon>Streptomyces</taxon>
    </lineage>
</organism>
<accession>A0ABW1GGS3</accession>